<proteinExistence type="predicted"/>
<gene>
    <name evidence="2" type="ORF">NDU88_003731</name>
</gene>
<comment type="caution">
    <text evidence="2">The sequence shown here is derived from an EMBL/GenBank/DDBJ whole genome shotgun (WGS) entry which is preliminary data.</text>
</comment>
<feature type="region of interest" description="Disordered" evidence="1">
    <location>
        <begin position="91"/>
        <end position="119"/>
    </location>
</feature>
<protein>
    <submittedName>
        <fullName evidence="2">Uncharacterized protein</fullName>
    </submittedName>
</protein>
<dbReference type="AlphaFoldDB" id="A0AAV7T5T2"/>
<evidence type="ECO:0000313" key="3">
    <source>
        <dbReference type="Proteomes" id="UP001066276"/>
    </source>
</evidence>
<evidence type="ECO:0000256" key="1">
    <source>
        <dbReference type="SAM" id="MobiDB-lite"/>
    </source>
</evidence>
<organism evidence="2 3">
    <name type="scientific">Pleurodeles waltl</name>
    <name type="common">Iberian ribbed newt</name>
    <dbReference type="NCBI Taxonomy" id="8319"/>
    <lineage>
        <taxon>Eukaryota</taxon>
        <taxon>Metazoa</taxon>
        <taxon>Chordata</taxon>
        <taxon>Craniata</taxon>
        <taxon>Vertebrata</taxon>
        <taxon>Euteleostomi</taxon>
        <taxon>Amphibia</taxon>
        <taxon>Batrachia</taxon>
        <taxon>Caudata</taxon>
        <taxon>Salamandroidea</taxon>
        <taxon>Salamandridae</taxon>
        <taxon>Pleurodelinae</taxon>
        <taxon>Pleurodeles</taxon>
    </lineage>
</organism>
<reference evidence="2" key="1">
    <citation type="journal article" date="2022" name="bioRxiv">
        <title>Sequencing and chromosome-scale assembly of the giantPleurodeles waltlgenome.</title>
        <authorList>
            <person name="Brown T."/>
            <person name="Elewa A."/>
            <person name="Iarovenko S."/>
            <person name="Subramanian E."/>
            <person name="Araus A.J."/>
            <person name="Petzold A."/>
            <person name="Susuki M."/>
            <person name="Suzuki K.-i.T."/>
            <person name="Hayashi T."/>
            <person name="Toyoda A."/>
            <person name="Oliveira C."/>
            <person name="Osipova E."/>
            <person name="Leigh N.D."/>
            <person name="Simon A."/>
            <person name="Yun M.H."/>
        </authorList>
    </citation>
    <scope>NUCLEOTIDE SEQUENCE</scope>
    <source>
        <strain evidence="2">20211129_DDA</strain>
        <tissue evidence="2">Liver</tissue>
    </source>
</reference>
<accession>A0AAV7T5T2</accession>
<dbReference type="Gene3D" id="3.30.250.20">
    <property type="entry name" value="L1 transposable element, C-terminal domain"/>
    <property type="match status" value="1"/>
</dbReference>
<dbReference type="EMBL" id="JANPWB010000007">
    <property type="protein sequence ID" value="KAJ1171874.1"/>
    <property type="molecule type" value="Genomic_DNA"/>
</dbReference>
<dbReference type="InterPro" id="IPR042566">
    <property type="entry name" value="L1_C"/>
</dbReference>
<dbReference type="Proteomes" id="UP001066276">
    <property type="component" value="Chromosome 4_1"/>
</dbReference>
<keyword evidence="3" id="KW-1185">Reference proteome</keyword>
<sequence>MQSCQLIQKARTQGPFQMDGQEIQISADFSKETSKCRRAFLAFRPRLRQMEVKYGLFELARMWIMKNGVSKDFYDPEVVLSFLDDLLPMDTSTPIPTQDPPAAGPNALPQGLVPGGSGSDHHPLDLADEIWKDSGTAMMTGGRCYTRWRSTRKW</sequence>
<evidence type="ECO:0000313" key="2">
    <source>
        <dbReference type="EMBL" id="KAJ1171874.1"/>
    </source>
</evidence>
<name>A0AAV7T5T2_PLEWA</name>